<dbReference type="Pfam" id="PF13770">
    <property type="entry name" value="DUF4169"/>
    <property type="match status" value="1"/>
</dbReference>
<comment type="caution">
    <text evidence="2">The sequence shown here is derived from an EMBL/GenBank/DDBJ whole genome shotgun (WGS) entry which is preliminary data.</text>
</comment>
<dbReference type="AlphaFoldDB" id="A0A399J4V3"/>
<feature type="region of interest" description="Disordered" evidence="1">
    <location>
        <begin position="1"/>
        <end position="62"/>
    </location>
</feature>
<reference evidence="2 3" key="1">
    <citation type="submission" date="2018-08" db="EMBL/GenBank/DDBJ databases">
        <title>Pseudooceanicola sediminis CY03 in the family Rhodobacteracea.</title>
        <authorList>
            <person name="Zhang Y.-J."/>
        </authorList>
    </citation>
    <scope>NUCLEOTIDE SEQUENCE [LARGE SCALE GENOMIC DNA]</scope>
    <source>
        <strain evidence="2 3">CY03</strain>
    </source>
</reference>
<dbReference type="OrthoDB" id="7192657at2"/>
<accession>A0A399J4V3</accession>
<gene>
    <name evidence="2" type="ORF">DL237_05540</name>
</gene>
<proteinExistence type="predicted"/>
<feature type="compositionally biased region" description="Polar residues" evidence="1">
    <location>
        <begin position="1"/>
        <end position="10"/>
    </location>
</feature>
<evidence type="ECO:0000256" key="1">
    <source>
        <dbReference type="SAM" id="MobiDB-lite"/>
    </source>
</evidence>
<dbReference type="InterPro" id="IPR025227">
    <property type="entry name" value="DUF4169"/>
</dbReference>
<dbReference type="Proteomes" id="UP000265848">
    <property type="component" value="Unassembled WGS sequence"/>
</dbReference>
<feature type="compositionally biased region" description="Basic and acidic residues" evidence="1">
    <location>
        <begin position="33"/>
        <end position="62"/>
    </location>
</feature>
<protein>
    <submittedName>
        <fullName evidence="2">DUF4169 family protein</fullName>
    </submittedName>
</protein>
<evidence type="ECO:0000313" key="2">
    <source>
        <dbReference type="EMBL" id="RII39617.1"/>
    </source>
</evidence>
<dbReference type="RefSeq" id="WP_119398053.1">
    <property type="nucleotide sequence ID" value="NZ_QWJJ01000004.1"/>
</dbReference>
<keyword evidence="3" id="KW-1185">Reference proteome</keyword>
<organism evidence="2 3">
    <name type="scientific">Pseudooceanicola sediminis</name>
    <dbReference type="NCBI Taxonomy" id="2211117"/>
    <lineage>
        <taxon>Bacteria</taxon>
        <taxon>Pseudomonadati</taxon>
        <taxon>Pseudomonadota</taxon>
        <taxon>Alphaproteobacteria</taxon>
        <taxon>Rhodobacterales</taxon>
        <taxon>Paracoccaceae</taxon>
        <taxon>Pseudooceanicola</taxon>
    </lineage>
</organism>
<name>A0A399J4V3_9RHOB</name>
<dbReference type="EMBL" id="QWJJ01000004">
    <property type="protein sequence ID" value="RII39617.1"/>
    <property type="molecule type" value="Genomic_DNA"/>
</dbReference>
<evidence type="ECO:0000313" key="3">
    <source>
        <dbReference type="Proteomes" id="UP000265848"/>
    </source>
</evidence>
<sequence length="62" mass="7258">MSKVTNLNQFRKSRARDEKRAKGDANAARFGRSKAERTLEDERARLEQARLEGHRLDRSEDE</sequence>